<gene>
    <name evidence="3" type="primary">ku</name>
    <name evidence="6" type="ORF">OIE82_35150</name>
</gene>
<dbReference type="CDD" id="cd00789">
    <property type="entry name" value="KU_like"/>
    <property type="match status" value="1"/>
</dbReference>
<feature type="compositionally biased region" description="Polar residues" evidence="4">
    <location>
        <begin position="253"/>
        <end position="264"/>
    </location>
</feature>
<dbReference type="PIRSF" id="PIRSF006493">
    <property type="entry name" value="Prok_Ku"/>
    <property type="match status" value="1"/>
</dbReference>
<keyword evidence="3" id="KW-0227">DNA damage</keyword>
<keyword evidence="6" id="KW-0614">Plasmid</keyword>
<dbReference type="PANTHER" id="PTHR41251">
    <property type="entry name" value="NON-HOMOLOGOUS END JOINING PROTEIN KU"/>
    <property type="match status" value="1"/>
</dbReference>
<geneLocation type="plasmid" evidence="6">
    <name>unnamed1</name>
</geneLocation>
<dbReference type="InterPro" id="IPR016194">
    <property type="entry name" value="SPOC-like_C_dom_sf"/>
</dbReference>
<dbReference type="SUPFAM" id="SSF100939">
    <property type="entry name" value="SPOC domain-like"/>
    <property type="match status" value="1"/>
</dbReference>
<dbReference type="SMART" id="SM00559">
    <property type="entry name" value="Ku78"/>
    <property type="match status" value="1"/>
</dbReference>
<dbReference type="PANTHER" id="PTHR41251:SF1">
    <property type="entry name" value="NON-HOMOLOGOUS END JOINING PROTEIN KU"/>
    <property type="match status" value="1"/>
</dbReference>
<dbReference type="InterPro" id="IPR006164">
    <property type="entry name" value="DNA_bd_Ku70/Ku80"/>
</dbReference>
<accession>A0ABZ1YFQ3</accession>
<evidence type="ECO:0000256" key="2">
    <source>
        <dbReference type="ARBA" id="ARBA00023172"/>
    </source>
</evidence>
<reference evidence="6" key="1">
    <citation type="submission" date="2022-10" db="EMBL/GenBank/DDBJ databases">
        <title>The complete genomes of actinobacterial strains from the NBC collection.</title>
        <authorList>
            <person name="Joergensen T.S."/>
            <person name="Alvarez Arevalo M."/>
            <person name="Sterndorff E.B."/>
            <person name="Faurdal D."/>
            <person name="Vuksanovic O."/>
            <person name="Mourched A.-S."/>
            <person name="Charusanti P."/>
            <person name="Shaw S."/>
            <person name="Blin K."/>
            <person name="Weber T."/>
        </authorList>
    </citation>
    <scope>NUCLEOTIDE SEQUENCE [LARGE SCALE GENOMIC DNA]</scope>
    <source>
        <strain evidence="6">NBC 01686</strain>
        <plasmid evidence="6">unnamed1</plasmid>
    </source>
</reference>
<sequence length="276" mass="30314">MSITFGLVSIPVSVHAATEQRSVELRQVHVKEGSRIRLRRFCETEGIEVPYVEVARGFEAPDGRVVVLTDEDLADLPLPTARSIEVLGFVPADTVDPVALDRAYYLGATGLAGRPYVLLREALAESGLVGIARMVLRTRESLAVLRVREDVLCIQGLLWPDEVRPTTGLAPDAPAPRRQELRMAHTLMDQLTEDFRWEEQHDEYRKALEQVVAAKLEGIEPPHAPAAQVMPGRVVDLMAMLEASVEAVREAHGTSSTAPGQTANKAAPKPRRHRSG</sequence>
<comment type="similarity">
    <text evidence="3">Belongs to the prokaryotic Ku family.</text>
</comment>
<evidence type="ECO:0000256" key="1">
    <source>
        <dbReference type="ARBA" id="ARBA00023125"/>
    </source>
</evidence>
<evidence type="ECO:0000256" key="4">
    <source>
        <dbReference type="SAM" id="MobiDB-lite"/>
    </source>
</evidence>
<name>A0ABZ1YFQ3_9ACTN</name>
<proteinExistence type="inferred from homology"/>
<feature type="domain" description="Ku" evidence="5">
    <location>
        <begin position="46"/>
        <end position="174"/>
    </location>
</feature>
<comment type="subunit">
    <text evidence="3">Homodimer. Interacts with LigD.</text>
</comment>
<dbReference type="EMBL" id="CP109208">
    <property type="protein sequence ID" value="WUU58418.1"/>
    <property type="molecule type" value="Genomic_DNA"/>
</dbReference>
<evidence type="ECO:0000313" key="6">
    <source>
        <dbReference type="EMBL" id="WUU58418.1"/>
    </source>
</evidence>
<evidence type="ECO:0000256" key="3">
    <source>
        <dbReference type="HAMAP-Rule" id="MF_01875"/>
    </source>
</evidence>
<keyword evidence="1 3" id="KW-0238">DNA-binding</keyword>
<feature type="region of interest" description="Disordered" evidence="4">
    <location>
        <begin position="248"/>
        <end position="276"/>
    </location>
</feature>
<comment type="function">
    <text evidence="3">With LigD forms a non-homologous end joining (NHEJ) DNA repair enzyme, which repairs dsDNA breaks with reduced fidelity. Binds linear dsDNA with 5'- and 3'- overhangs but not closed circular dsDNA nor ssDNA. Recruits and stimulates the ligase activity of LigD.</text>
</comment>
<keyword evidence="3" id="KW-0234">DNA repair</keyword>
<dbReference type="RefSeq" id="WP_395759917.1">
    <property type="nucleotide sequence ID" value="NZ_CP109208.1"/>
</dbReference>
<keyword evidence="2 3" id="KW-0233">DNA recombination</keyword>
<dbReference type="NCBIfam" id="TIGR02772">
    <property type="entry name" value="Ku_bact"/>
    <property type="match status" value="1"/>
</dbReference>
<organism evidence="6">
    <name type="scientific">Streptomyces althioticus</name>
    <dbReference type="NCBI Taxonomy" id="83380"/>
    <lineage>
        <taxon>Bacteria</taxon>
        <taxon>Bacillati</taxon>
        <taxon>Actinomycetota</taxon>
        <taxon>Actinomycetes</taxon>
        <taxon>Kitasatosporales</taxon>
        <taxon>Streptomycetaceae</taxon>
        <taxon>Streptomyces</taxon>
        <taxon>Streptomyces althioticus group</taxon>
    </lineage>
</organism>
<dbReference type="InterPro" id="IPR009187">
    <property type="entry name" value="Prok_Ku"/>
</dbReference>
<dbReference type="Pfam" id="PF02735">
    <property type="entry name" value="Ku"/>
    <property type="match status" value="1"/>
</dbReference>
<dbReference type="HAMAP" id="MF_01875">
    <property type="entry name" value="Prokaryotic_Ku"/>
    <property type="match status" value="1"/>
</dbReference>
<dbReference type="Gene3D" id="2.40.290.10">
    <property type="match status" value="1"/>
</dbReference>
<protein>
    <recommendedName>
        <fullName evidence="3">Non-homologous end joining protein Ku</fullName>
    </recommendedName>
</protein>
<evidence type="ECO:0000259" key="5">
    <source>
        <dbReference type="SMART" id="SM00559"/>
    </source>
</evidence>